<comment type="similarity">
    <text evidence="1">Belongs to the 'phage' integrase family.</text>
</comment>
<sequence length="495" mass="57760">MNQKDVLYLNQRTYEGSDYCVLYFKSNEALLDRIANNSWIKWHPEMKAYTTPIKHNTIGLLQDVFEDIAHVSTKYYQAEIKGYTEKTVIGDKIYFKGILEPKNKVGGIMLVPYKKNNERLIIIKYKYNKRANQVLVKNKYARWNAIVKDFTLLPKLSILYHFIDSVSEDLKIRLHNELKITDHRIIQKLYEQEYVKDRFFKSVPLAFLKFMQLKGYSENTINTYYYFVLRFINCYKHNSIDEINSFDSEVINKYHELMQGEKAYSFATINQSVNAIKLYYRGYVKRELEVNEVIRPKVGKQLPKVWSKEEIGQILQSTENSKHKALLSLLYGSGLRIGEVLNLKLNDIDSKRMRIRVLAGKGNKDRYSILGSSILDTLRDYYKEYKPTNYLFEGQFGGKYSATSAGKVLKKAIEQSGVQKRGGLHSLRHSFATHLLESGTDIRYIQELLGHSSSKTTDIYTYVSNRYLEMIKSPLDDLIIKKDVKLASEQQTKEI</sequence>
<evidence type="ECO:0000256" key="1">
    <source>
        <dbReference type="ARBA" id="ARBA00008857"/>
    </source>
</evidence>
<dbReference type="Pfam" id="PF13495">
    <property type="entry name" value="Phage_int_SAM_4"/>
    <property type="match status" value="1"/>
</dbReference>
<dbReference type="InterPro" id="IPR050090">
    <property type="entry name" value="Tyrosine_recombinase_XerCD"/>
</dbReference>
<dbReference type="InterPro" id="IPR002104">
    <property type="entry name" value="Integrase_catalytic"/>
</dbReference>
<protein>
    <submittedName>
        <fullName evidence="8">Tyrosine-type recombinase/integrase</fullName>
    </submittedName>
</protein>
<dbReference type="Gene3D" id="1.10.150.130">
    <property type="match status" value="1"/>
</dbReference>
<dbReference type="InterPro" id="IPR004107">
    <property type="entry name" value="Integrase_SAM-like_N"/>
</dbReference>
<proteinExistence type="inferred from homology"/>
<accession>A0ABS5K1X4</accession>
<reference evidence="8 9" key="1">
    <citation type="journal article" date="2015" name="Int. J. Syst. Evol. Microbiol.">
        <title>Carboxylicivirga linearis sp. nov., isolated from a sea cucumber culture pond.</title>
        <authorList>
            <person name="Wang F.Q."/>
            <person name="Zhou Y.X."/>
            <person name="Lin X.Z."/>
            <person name="Chen G.J."/>
            <person name="Du Z.J."/>
        </authorList>
    </citation>
    <scope>NUCLEOTIDE SEQUENCE [LARGE SCALE GENOMIC DNA]</scope>
    <source>
        <strain evidence="8 9">FB218</strain>
    </source>
</reference>
<evidence type="ECO:0000256" key="2">
    <source>
        <dbReference type="ARBA" id="ARBA00022908"/>
    </source>
</evidence>
<gene>
    <name evidence="8" type="ORF">KEM10_22900</name>
</gene>
<comment type="caution">
    <text evidence="8">The sequence shown here is derived from an EMBL/GenBank/DDBJ whole genome shotgun (WGS) entry which is preliminary data.</text>
</comment>
<evidence type="ECO:0000256" key="5">
    <source>
        <dbReference type="PROSITE-ProRule" id="PRU01248"/>
    </source>
</evidence>
<evidence type="ECO:0000256" key="3">
    <source>
        <dbReference type="ARBA" id="ARBA00023125"/>
    </source>
</evidence>
<evidence type="ECO:0000259" key="6">
    <source>
        <dbReference type="PROSITE" id="PS51898"/>
    </source>
</evidence>
<dbReference type="PROSITE" id="PS51898">
    <property type="entry name" value="TYR_RECOMBINASE"/>
    <property type="match status" value="1"/>
</dbReference>
<keyword evidence="4" id="KW-0233">DNA recombination</keyword>
<dbReference type="Gene3D" id="1.10.443.10">
    <property type="entry name" value="Intergrase catalytic core"/>
    <property type="match status" value="1"/>
</dbReference>
<evidence type="ECO:0000256" key="4">
    <source>
        <dbReference type="ARBA" id="ARBA00023172"/>
    </source>
</evidence>
<keyword evidence="2" id="KW-0229">DNA integration</keyword>
<dbReference type="InterPro" id="IPR010998">
    <property type="entry name" value="Integrase_recombinase_N"/>
</dbReference>
<evidence type="ECO:0000313" key="9">
    <source>
        <dbReference type="Proteomes" id="UP000708576"/>
    </source>
</evidence>
<dbReference type="RefSeq" id="WP_212220383.1">
    <property type="nucleotide sequence ID" value="NZ_JAGUCO010000043.1"/>
</dbReference>
<keyword evidence="9" id="KW-1185">Reference proteome</keyword>
<dbReference type="InterPro" id="IPR044068">
    <property type="entry name" value="CB"/>
</dbReference>
<evidence type="ECO:0000259" key="7">
    <source>
        <dbReference type="PROSITE" id="PS51900"/>
    </source>
</evidence>
<evidence type="ECO:0000313" key="8">
    <source>
        <dbReference type="EMBL" id="MBS2101152.1"/>
    </source>
</evidence>
<keyword evidence="3 5" id="KW-0238">DNA-binding</keyword>
<dbReference type="PROSITE" id="PS51900">
    <property type="entry name" value="CB"/>
    <property type="match status" value="1"/>
</dbReference>
<organism evidence="8 9">
    <name type="scientific">Carboxylicivirga linearis</name>
    <dbReference type="NCBI Taxonomy" id="1628157"/>
    <lineage>
        <taxon>Bacteria</taxon>
        <taxon>Pseudomonadati</taxon>
        <taxon>Bacteroidota</taxon>
        <taxon>Bacteroidia</taxon>
        <taxon>Marinilabiliales</taxon>
        <taxon>Marinilabiliaceae</taxon>
        <taxon>Carboxylicivirga</taxon>
    </lineage>
</organism>
<name>A0ABS5K1X4_9BACT</name>
<dbReference type="Proteomes" id="UP000708576">
    <property type="component" value="Unassembled WGS sequence"/>
</dbReference>
<dbReference type="PANTHER" id="PTHR30349:SF41">
    <property type="entry name" value="INTEGRASE_RECOMBINASE PROTEIN MJ0367-RELATED"/>
    <property type="match status" value="1"/>
</dbReference>
<feature type="domain" description="Core-binding (CB)" evidence="7">
    <location>
        <begin position="198"/>
        <end position="284"/>
    </location>
</feature>
<dbReference type="Pfam" id="PF00589">
    <property type="entry name" value="Phage_integrase"/>
    <property type="match status" value="1"/>
</dbReference>
<dbReference type="InterPro" id="IPR011010">
    <property type="entry name" value="DNA_brk_join_enz"/>
</dbReference>
<dbReference type="InterPro" id="IPR013762">
    <property type="entry name" value="Integrase-like_cat_sf"/>
</dbReference>
<dbReference type="EMBL" id="JAGUCO010000043">
    <property type="protein sequence ID" value="MBS2101152.1"/>
    <property type="molecule type" value="Genomic_DNA"/>
</dbReference>
<dbReference type="SUPFAM" id="SSF56349">
    <property type="entry name" value="DNA breaking-rejoining enzymes"/>
    <property type="match status" value="1"/>
</dbReference>
<dbReference type="PANTHER" id="PTHR30349">
    <property type="entry name" value="PHAGE INTEGRASE-RELATED"/>
    <property type="match status" value="1"/>
</dbReference>
<feature type="domain" description="Tyr recombinase" evidence="6">
    <location>
        <begin position="301"/>
        <end position="473"/>
    </location>
</feature>